<name>A0A0D2HG75_CLAB1</name>
<feature type="compositionally biased region" description="Polar residues" evidence="1">
    <location>
        <begin position="753"/>
        <end position="763"/>
    </location>
</feature>
<gene>
    <name evidence="2" type="ORF">Z519_07262</name>
</gene>
<keyword evidence="3" id="KW-1185">Reference proteome</keyword>
<reference evidence="2" key="1">
    <citation type="submission" date="2015-01" db="EMBL/GenBank/DDBJ databases">
        <title>The Genome Sequence of Cladophialophora bantiana CBS 173.52.</title>
        <authorList>
            <consortium name="The Broad Institute Genomics Platform"/>
            <person name="Cuomo C."/>
            <person name="de Hoog S."/>
            <person name="Gorbushina A."/>
            <person name="Stielow B."/>
            <person name="Teixiera M."/>
            <person name="Abouelleil A."/>
            <person name="Chapman S.B."/>
            <person name="Priest M."/>
            <person name="Young S.K."/>
            <person name="Wortman J."/>
            <person name="Nusbaum C."/>
            <person name="Birren B."/>
        </authorList>
    </citation>
    <scope>NUCLEOTIDE SEQUENCE [LARGE SCALE GENOMIC DNA]</scope>
    <source>
        <strain evidence="2">CBS 173.52</strain>
    </source>
</reference>
<organism evidence="2 3">
    <name type="scientific">Cladophialophora bantiana (strain ATCC 10958 / CBS 173.52 / CDC B-1940 / NIH 8579)</name>
    <name type="common">Xylohypha bantiana</name>
    <dbReference type="NCBI Taxonomy" id="1442370"/>
    <lineage>
        <taxon>Eukaryota</taxon>
        <taxon>Fungi</taxon>
        <taxon>Dikarya</taxon>
        <taxon>Ascomycota</taxon>
        <taxon>Pezizomycotina</taxon>
        <taxon>Eurotiomycetes</taxon>
        <taxon>Chaetothyriomycetidae</taxon>
        <taxon>Chaetothyriales</taxon>
        <taxon>Herpotrichiellaceae</taxon>
        <taxon>Cladophialophora</taxon>
    </lineage>
</organism>
<dbReference type="Proteomes" id="UP000053789">
    <property type="component" value="Unassembled WGS sequence"/>
</dbReference>
<evidence type="ECO:0000313" key="2">
    <source>
        <dbReference type="EMBL" id="KIW92278.1"/>
    </source>
</evidence>
<dbReference type="EMBL" id="KN846989">
    <property type="protein sequence ID" value="KIW92278.1"/>
    <property type="molecule type" value="Genomic_DNA"/>
</dbReference>
<feature type="compositionally biased region" description="Polar residues" evidence="1">
    <location>
        <begin position="34"/>
        <end position="48"/>
    </location>
</feature>
<dbReference type="OrthoDB" id="4146581at2759"/>
<feature type="compositionally biased region" description="Polar residues" evidence="1">
    <location>
        <begin position="827"/>
        <end position="837"/>
    </location>
</feature>
<protein>
    <submittedName>
        <fullName evidence="2">Uncharacterized protein</fullName>
    </submittedName>
</protein>
<feature type="compositionally biased region" description="Basic and acidic residues" evidence="1">
    <location>
        <begin position="766"/>
        <end position="776"/>
    </location>
</feature>
<accession>A0A0D2HG75</accession>
<dbReference type="GeneID" id="27700190"/>
<feature type="compositionally biased region" description="Basic and acidic residues" evidence="1">
    <location>
        <begin position="705"/>
        <end position="716"/>
    </location>
</feature>
<feature type="region of interest" description="Disordered" evidence="1">
    <location>
        <begin position="671"/>
        <end position="735"/>
    </location>
</feature>
<dbReference type="RefSeq" id="XP_016618947.1">
    <property type="nucleotide sequence ID" value="XM_016764997.1"/>
</dbReference>
<feature type="compositionally biased region" description="Polar residues" evidence="1">
    <location>
        <begin position="165"/>
        <end position="182"/>
    </location>
</feature>
<feature type="compositionally biased region" description="Low complexity" evidence="1">
    <location>
        <begin position="202"/>
        <end position="214"/>
    </location>
</feature>
<feature type="region of interest" description="Disordered" evidence="1">
    <location>
        <begin position="163"/>
        <end position="225"/>
    </location>
</feature>
<feature type="region of interest" description="Disordered" evidence="1">
    <location>
        <begin position="748"/>
        <end position="852"/>
    </location>
</feature>
<evidence type="ECO:0000313" key="3">
    <source>
        <dbReference type="Proteomes" id="UP000053789"/>
    </source>
</evidence>
<dbReference type="HOGENOM" id="CLU_017268_0_0_1"/>
<sequence length="852" mass="93531">MPFPSLRRRTVNEADQLPEDHKSPLPSPRARSATVPSLTPRKSLTSLMGSVRKRGISSPSPVKLQHDVFEQELYSVYDASNPEHDPFKAGQNPSASDKSKRYYRTPSPHPLKMSATSSSSRLPKLSRGTPGSRYSDSSQTGPPPKTFLEALADAIRAPTSLFYKENTSNSKTEDANISTNKALSPGRSVSPKKSVRFKPGKSIIESEPRSSPIDIPRPTPALPPVQLATTPLLQCFGNDHPHLIPTGRPPQPQVLDSTINFRQAMAAAQSSITENDLQDVLSVGSPLSERPLPLPRATGPTENPFKDPKDEHDMEVKRRMLREYDNQFSSKGIESCRPADILIEKRFVANDERIQDLPENNSAVAAVVTGGLSLALKMANHDGGRSKSISSSEIGQAELFPEAECTVEDDVSKLKSDVSPSDQGDTDSDCSHGRSVVLTSSSLTKCKNDEKWNETPTHEDIRLRFTHPECYESMKSRDAGSISVSNASSHEDTRAKAAITPLPDAHADWSPLQLPPSATVDEVGVESRKTKICLHSTSDGDPYFYVPETFLQNPPWVAELALRCDRPFPTDRPRQLSYIFPRARTERCESSMSLAGTITESEPDSGASLLPEYAEIEEKGSNEILSSLKAQTRSWQAVPRARGTPSPASIPLPLSGRPSVRQYYESHTDEYESCPFEDDREPSKCEPSNFGAGPAVNVEEYGIDYNRETDKHDPDRSNCFGLGSTSPNIPRDTEEEKLARAAQVLKKFVPQKASGSSSSQNPAIDTELKSLPEHTTRIPVLKRLEGWSPETEVESSSQRPWNRERATTAESKWSAGSKRSDKSSSGETLKTATSTDPSEAMDEDELLCKGIV</sequence>
<feature type="compositionally biased region" description="Acidic residues" evidence="1">
    <location>
        <begin position="671"/>
        <end position="680"/>
    </location>
</feature>
<feature type="region of interest" description="Disordered" evidence="1">
    <location>
        <begin position="1"/>
        <end position="146"/>
    </location>
</feature>
<proteinExistence type="predicted"/>
<dbReference type="AlphaFoldDB" id="A0A0D2HG75"/>
<dbReference type="VEuPathDB" id="FungiDB:Z519_07262"/>
<feature type="region of interest" description="Disordered" evidence="1">
    <location>
        <begin position="286"/>
        <end position="312"/>
    </location>
</feature>
<feature type="region of interest" description="Disordered" evidence="1">
    <location>
        <begin position="411"/>
        <end position="434"/>
    </location>
</feature>
<evidence type="ECO:0000256" key="1">
    <source>
        <dbReference type="SAM" id="MobiDB-lite"/>
    </source>
</evidence>